<keyword evidence="2" id="KW-1185">Reference proteome</keyword>
<evidence type="ECO:0000313" key="2">
    <source>
        <dbReference type="Proteomes" id="UP001500751"/>
    </source>
</evidence>
<dbReference type="InterPro" id="IPR023213">
    <property type="entry name" value="CAT-like_dom_sf"/>
</dbReference>
<dbReference type="EMBL" id="BAAAQN010000003">
    <property type="protein sequence ID" value="GAA2014485.1"/>
    <property type="molecule type" value="Genomic_DNA"/>
</dbReference>
<sequence length="434" mass="46238">MAGAESGRSGGLTLSQHEWVQWIPGDSDTSFEDNIWTVVPAAGVPLDRAVEAVRDVLVRHEGLRSLVDRAEGGQRVEAVDDRIGDVIDIADAGAPLDNSWRRVCFRVGEQWPIRVVLFAQGRVVDRIGVVVDHVAIDPWGMGVLHGDLLQALTARAAGREPFGAEPVEQPIDVAEAESSPAGLAYQQRALAYWQDRLNLVAEILAGRAPGPRPAAKPDAPMFRSARLYSPRAAQAAQAIAGATGVSPASSFLLAFGTAVCAVEESAGAGLFAISANRTTPLSATAVRKATMTLPVLVRAEQDSFRSALADCAGQQLRGHRFANADPRVTEKMCHDILGGHYETAVAYPRFSYLAAPVGTEDRAPASLPDDSLAADRVTFAEPRSLGARFMLTVTRHRRGARLDLEWSEESGWGGTAAALLLSVEDLLTQGAATL</sequence>
<dbReference type="SUPFAM" id="SSF52777">
    <property type="entry name" value="CoA-dependent acyltransferases"/>
    <property type="match status" value="2"/>
</dbReference>
<dbReference type="Gene3D" id="3.30.559.10">
    <property type="entry name" value="Chloramphenicol acetyltransferase-like domain"/>
    <property type="match status" value="1"/>
</dbReference>
<evidence type="ECO:0008006" key="3">
    <source>
        <dbReference type="Google" id="ProtNLM"/>
    </source>
</evidence>
<dbReference type="Proteomes" id="UP001500751">
    <property type="component" value="Unassembled WGS sequence"/>
</dbReference>
<comment type="caution">
    <text evidence="1">The sequence shown here is derived from an EMBL/GenBank/DDBJ whole genome shotgun (WGS) entry which is preliminary data.</text>
</comment>
<organism evidence="1 2">
    <name type="scientific">Catenulispora yoronensis</name>
    <dbReference type="NCBI Taxonomy" id="450799"/>
    <lineage>
        <taxon>Bacteria</taxon>
        <taxon>Bacillati</taxon>
        <taxon>Actinomycetota</taxon>
        <taxon>Actinomycetes</taxon>
        <taxon>Catenulisporales</taxon>
        <taxon>Catenulisporaceae</taxon>
        <taxon>Catenulispora</taxon>
    </lineage>
</organism>
<dbReference type="RefSeq" id="WP_344663982.1">
    <property type="nucleotide sequence ID" value="NZ_BAAAQN010000003.1"/>
</dbReference>
<accession>A0ABP5F5P7</accession>
<reference evidence="2" key="1">
    <citation type="journal article" date="2019" name="Int. J. Syst. Evol. Microbiol.">
        <title>The Global Catalogue of Microorganisms (GCM) 10K type strain sequencing project: providing services to taxonomists for standard genome sequencing and annotation.</title>
        <authorList>
            <consortium name="The Broad Institute Genomics Platform"/>
            <consortium name="The Broad Institute Genome Sequencing Center for Infectious Disease"/>
            <person name="Wu L."/>
            <person name="Ma J."/>
        </authorList>
    </citation>
    <scope>NUCLEOTIDE SEQUENCE [LARGE SCALE GENOMIC DNA]</scope>
    <source>
        <strain evidence="2">JCM 16014</strain>
    </source>
</reference>
<evidence type="ECO:0000313" key="1">
    <source>
        <dbReference type="EMBL" id="GAA2014485.1"/>
    </source>
</evidence>
<proteinExistence type="predicted"/>
<protein>
    <recommendedName>
        <fullName evidence="3">Condensation domain-containing protein</fullName>
    </recommendedName>
</protein>
<dbReference type="Gene3D" id="3.30.559.30">
    <property type="entry name" value="Nonribosomal peptide synthetase, condensation domain"/>
    <property type="match status" value="1"/>
</dbReference>
<gene>
    <name evidence="1" type="ORF">GCM10009839_06780</name>
</gene>
<name>A0ABP5F5P7_9ACTN</name>